<dbReference type="OrthoDB" id="3847604at2"/>
<dbReference type="KEGG" id="cpre:Csp1_06600"/>
<dbReference type="InterPro" id="IPR044857">
    <property type="entry name" value="T7SS_EccB_R1"/>
</dbReference>
<feature type="region of interest" description="Disordered" evidence="1">
    <location>
        <begin position="314"/>
        <end position="333"/>
    </location>
</feature>
<dbReference type="EMBL" id="CP024988">
    <property type="protein sequence ID" value="AWT25472.1"/>
    <property type="molecule type" value="Genomic_DNA"/>
</dbReference>
<evidence type="ECO:0000313" key="4">
    <source>
        <dbReference type="Proteomes" id="UP000247696"/>
    </source>
</evidence>
<keyword evidence="3" id="KW-0378">Hydrolase</keyword>
<keyword evidence="2" id="KW-1133">Transmembrane helix</keyword>
<dbReference type="Proteomes" id="UP000247696">
    <property type="component" value="Chromosome"/>
</dbReference>
<feature type="transmembrane region" description="Helical" evidence="2">
    <location>
        <begin position="43"/>
        <end position="61"/>
    </location>
</feature>
<gene>
    <name evidence="3" type="primary">eccB1</name>
    <name evidence="3" type="ORF">Csp1_06600</name>
</gene>
<keyword evidence="4" id="KW-1185">Reference proteome</keyword>
<dbReference type="GO" id="GO:0016787">
    <property type="term" value="F:hydrolase activity"/>
    <property type="evidence" value="ECO:0007669"/>
    <property type="project" value="UniProtKB-KW"/>
</dbReference>
<reference evidence="4" key="1">
    <citation type="submission" date="2017-11" db="EMBL/GenBank/DDBJ databases">
        <title>Otitis media/interna in a cat caused by the recently described species Corynebacterium provencense.</title>
        <authorList>
            <person name="Kittl S."/>
            <person name="Brodard I."/>
            <person name="Rychener L."/>
            <person name="Jores J."/>
            <person name="Roosje P."/>
            <person name="Gobeli Brawand S."/>
        </authorList>
    </citation>
    <scope>NUCLEOTIDE SEQUENCE [LARGE SCALE GENOMIC DNA]</scope>
    <source>
        <strain evidence="4">17KM38</strain>
    </source>
</reference>
<dbReference type="EC" id="3.6.-.-" evidence="3"/>
<dbReference type="InterPro" id="IPR007795">
    <property type="entry name" value="T7SS_EccB"/>
</dbReference>
<dbReference type="AlphaFoldDB" id="A0A2Z3YMM9"/>
<organism evidence="3 4">
    <name type="scientific">Corynebacterium provencense</name>
    <dbReference type="NCBI Taxonomy" id="1737425"/>
    <lineage>
        <taxon>Bacteria</taxon>
        <taxon>Bacillati</taxon>
        <taxon>Actinomycetota</taxon>
        <taxon>Actinomycetes</taxon>
        <taxon>Mycobacteriales</taxon>
        <taxon>Corynebacteriaceae</taxon>
        <taxon>Corynebacterium</taxon>
    </lineage>
</organism>
<evidence type="ECO:0000313" key="3">
    <source>
        <dbReference type="EMBL" id="AWT25472.1"/>
    </source>
</evidence>
<dbReference type="STRING" id="1737425.GCA_900049755_00712"/>
<evidence type="ECO:0000256" key="2">
    <source>
        <dbReference type="SAM" id="Phobius"/>
    </source>
</evidence>
<name>A0A2Z3YMM9_9CORY</name>
<dbReference type="PANTHER" id="PTHR40765:SF2">
    <property type="entry name" value="ESX-2 SECRETION SYSTEM ATPASE ECCB2"/>
    <property type="match status" value="1"/>
</dbReference>
<dbReference type="Gene3D" id="3.30.2390.20">
    <property type="entry name" value="Type VII secretion system EccB, repeat 1 domain"/>
    <property type="match status" value="1"/>
</dbReference>
<accession>A0A2Z3YMM9</accession>
<protein>
    <submittedName>
        <fullName evidence="3">ESX-1 secretion system ATPase EccB1</fullName>
        <ecNumber evidence="3">3.6.-.-</ecNumber>
    </submittedName>
</protein>
<dbReference type="RefSeq" id="WP_110481059.1">
    <property type="nucleotide sequence ID" value="NZ_CP024988.1"/>
</dbReference>
<dbReference type="NCBIfam" id="TIGR03919">
    <property type="entry name" value="T7SS_EccB"/>
    <property type="match status" value="1"/>
</dbReference>
<dbReference type="Pfam" id="PF05108">
    <property type="entry name" value="T7SS_ESX1_EccB"/>
    <property type="match status" value="2"/>
</dbReference>
<dbReference type="PANTHER" id="PTHR40765">
    <property type="entry name" value="ESX-2 SECRETION SYSTEM ATPASE ECCB2"/>
    <property type="match status" value="1"/>
</dbReference>
<keyword evidence="2" id="KW-0472">Membrane</keyword>
<sequence>MRTTGLQVSGYSFILRRTELALVTGDPRMAHDPLRTQRRATGVGVLLALLVAGGVALTALLRPAPSVGDALLVTDETGTLHVRLGERFHPVTNVASARLLLGSAENVDKATASELADLPAGPPVGIPDVPGLSPVPGGSATDWFYCADTVVATDASVDAGPQILVAPSGWWLAVDGRRMLIPDKGDTVARAFGAVPVETADTVAAVLDRGPDVVLPAGPAGADPAAQDTPFAPGTLVTAGDRAFVATAGGMAEVNGARRAVAEALSPSPPVASDLGTVLRLPGARALEHVPAGLVFRQVGEVCAGVRLVERPSLGESRAEHSAGTGSGTGLYDGPRGTVALATERGFALVSASGIRYSVPSQEELDALGVLGDGELPVVVPWRVIDALPDGGELSAARARGTD</sequence>
<evidence type="ECO:0000256" key="1">
    <source>
        <dbReference type="SAM" id="MobiDB-lite"/>
    </source>
</evidence>
<proteinExistence type="predicted"/>
<dbReference type="GO" id="GO:0005576">
    <property type="term" value="C:extracellular region"/>
    <property type="evidence" value="ECO:0007669"/>
    <property type="project" value="TreeGrafter"/>
</dbReference>
<keyword evidence="2" id="KW-0812">Transmembrane</keyword>